<evidence type="ECO:0000313" key="1">
    <source>
        <dbReference type="EMBL" id="KAJ4434905.1"/>
    </source>
</evidence>
<name>A0ABQ8SL71_PERAM</name>
<sequence>MQEVAGETHTRSSYHLAWSPNSPDLTTPDFFVWGFVKGIVYAQKLGNMLQRTWAEFITVMSCAGCAIGVHISSDVTLGAGIYLCFQEPKAEFGPKVKQTIEMETPFNLVVDASAIVKEDEYEEVRWDGIVYCFMARACVQIVVGRKNNICNIDNGWFDPVLWVEFGVAQWSERLVSRTKDPALDARGRRQGQENVLDLTSLLYGYVLPLGILASLRNGMLLFRSELHLIAALRSMDCGIEQSGKTFAVSPQCTGPQAYVCVRVYVYM</sequence>
<reference evidence="1 2" key="1">
    <citation type="journal article" date="2022" name="Allergy">
        <title>Genome assembly and annotation of Periplaneta americana reveal a comprehensive cockroach allergen profile.</title>
        <authorList>
            <person name="Wang L."/>
            <person name="Xiong Q."/>
            <person name="Saelim N."/>
            <person name="Wang L."/>
            <person name="Nong W."/>
            <person name="Wan A.T."/>
            <person name="Shi M."/>
            <person name="Liu X."/>
            <person name="Cao Q."/>
            <person name="Hui J.H.L."/>
            <person name="Sookrung N."/>
            <person name="Leung T.F."/>
            <person name="Tungtrongchitr A."/>
            <person name="Tsui S.K.W."/>
        </authorList>
    </citation>
    <scope>NUCLEOTIDE SEQUENCE [LARGE SCALE GENOMIC DNA]</scope>
    <source>
        <strain evidence="1">PWHHKU_190912</strain>
    </source>
</reference>
<comment type="caution">
    <text evidence="1">The sequence shown here is derived from an EMBL/GenBank/DDBJ whole genome shotgun (WGS) entry which is preliminary data.</text>
</comment>
<organism evidence="1 2">
    <name type="scientific">Periplaneta americana</name>
    <name type="common">American cockroach</name>
    <name type="synonym">Blatta americana</name>
    <dbReference type="NCBI Taxonomy" id="6978"/>
    <lineage>
        <taxon>Eukaryota</taxon>
        <taxon>Metazoa</taxon>
        <taxon>Ecdysozoa</taxon>
        <taxon>Arthropoda</taxon>
        <taxon>Hexapoda</taxon>
        <taxon>Insecta</taxon>
        <taxon>Pterygota</taxon>
        <taxon>Neoptera</taxon>
        <taxon>Polyneoptera</taxon>
        <taxon>Dictyoptera</taxon>
        <taxon>Blattodea</taxon>
        <taxon>Blattoidea</taxon>
        <taxon>Blattidae</taxon>
        <taxon>Blattinae</taxon>
        <taxon>Periplaneta</taxon>
    </lineage>
</organism>
<gene>
    <name evidence="1" type="ORF">ANN_23476</name>
</gene>
<accession>A0ABQ8SL71</accession>
<dbReference type="EMBL" id="JAJSOF020000025">
    <property type="protein sequence ID" value="KAJ4434905.1"/>
    <property type="molecule type" value="Genomic_DNA"/>
</dbReference>
<keyword evidence="2" id="KW-1185">Reference proteome</keyword>
<proteinExistence type="predicted"/>
<evidence type="ECO:0000313" key="2">
    <source>
        <dbReference type="Proteomes" id="UP001148838"/>
    </source>
</evidence>
<protein>
    <submittedName>
        <fullName evidence="1">Uncharacterized protein</fullName>
    </submittedName>
</protein>
<dbReference type="Proteomes" id="UP001148838">
    <property type="component" value="Unassembled WGS sequence"/>
</dbReference>